<protein>
    <submittedName>
        <fullName evidence="2">Uncharacterized protein</fullName>
    </submittedName>
</protein>
<evidence type="ECO:0000313" key="2">
    <source>
        <dbReference type="EMBL" id="NKY00852.1"/>
    </source>
</evidence>
<accession>A0A846WGF0</accession>
<evidence type="ECO:0000256" key="1">
    <source>
        <dbReference type="SAM" id="MobiDB-lite"/>
    </source>
</evidence>
<organism evidence="2 3">
    <name type="scientific">Gordonia polyisoprenivorans</name>
    <dbReference type="NCBI Taxonomy" id="84595"/>
    <lineage>
        <taxon>Bacteria</taxon>
        <taxon>Bacillati</taxon>
        <taxon>Actinomycetota</taxon>
        <taxon>Actinomycetes</taxon>
        <taxon>Mycobacteriales</taxon>
        <taxon>Gordoniaceae</taxon>
        <taxon>Gordonia</taxon>
    </lineage>
</organism>
<dbReference type="AlphaFoldDB" id="A0A846WGF0"/>
<dbReference type="Proteomes" id="UP000563898">
    <property type="component" value="Unassembled WGS sequence"/>
</dbReference>
<feature type="region of interest" description="Disordered" evidence="1">
    <location>
        <begin position="603"/>
        <end position="717"/>
    </location>
</feature>
<reference evidence="2 3" key="1">
    <citation type="submission" date="2020-04" db="EMBL/GenBank/DDBJ databases">
        <title>MicrobeNet Type strains.</title>
        <authorList>
            <person name="Nicholson A.C."/>
        </authorList>
    </citation>
    <scope>NUCLEOTIDE SEQUENCE [LARGE SCALE GENOMIC DNA]</scope>
    <source>
        <strain evidence="2 3">ATCC BAA-14</strain>
    </source>
</reference>
<proteinExistence type="predicted"/>
<gene>
    <name evidence="2" type="ORF">HGA05_04630</name>
</gene>
<feature type="compositionally biased region" description="Polar residues" evidence="1">
    <location>
        <begin position="694"/>
        <end position="705"/>
    </location>
</feature>
<feature type="compositionally biased region" description="Low complexity" evidence="1">
    <location>
        <begin position="658"/>
        <end position="675"/>
    </location>
</feature>
<evidence type="ECO:0000313" key="3">
    <source>
        <dbReference type="Proteomes" id="UP000563898"/>
    </source>
</evidence>
<name>A0A846WGF0_9ACTN</name>
<feature type="compositionally biased region" description="Low complexity" evidence="1">
    <location>
        <begin position="603"/>
        <end position="618"/>
    </location>
</feature>
<dbReference type="EMBL" id="JAAXPC010000002">
    <property type="protein sequence ID" value="NKY00852.1"/>
    <property type="molecule type" value="Genomic_DNA"/>
</dbReference>
<comment type="caution">
    <text evidence="2">The sequence shown here is derived from an EMBL/GenBank/DDBJ whole genome shotgun (WGS) entry which is preliminary data.</text>
</comment>
<feature type="compositionally biased region" description="Polar residues" evidence="1">
    <location>
        <begin position="632"/>
        <end position="644"/>
    </location>
</feature>
<sequence>MAARAETRRTRKLRRAVVALGAGVVIAAGTAGQAYAESIDSQQVSQNTYATVQNLITIADNLGRTQIALLAPAHAALPAGWVPVTTSEYSTSTEQLNFLQALTQGGQLLLAVPDTSHVPGATTTLSGISPQVAQALAAAPLAGTLGSGASVYTKMGAALLQLNGINVNTTIQNGLADVVDGLGGDRVTQHAGTLTGIPSIDDALGFWTGTRTSTSWTGSTSWLGATGTTWISQDKVTMNGITSDELKALFGQNLNHPDALVVAEGSTVIVTKCVWGICVPIGTKWVGETDEHGNQVHTTTYDPNSAVSEALSALDGIRVGGFSVIQRQAGGSYAGALGGTAGWLAAATQVVVPGVDGADDQVITVPVYAAGISLPDNLFTTGMQLSPGLVTTTGQSVDTVLGSRSSSWSIPSLGIGAQQTSLLQSSHLGPDGFAYDSGWTIATIDLGEATIPIVYSLGSFNMGPNGFGMSGPSFMGVGLPGFQIGSAPAGSPSTAIPEVISDLLGSVPNSVIALTPAMIFQLAQIEDPTGGALSDPIGTLQRVLSPLFTKYVTPTATQISQALADAATAAINQSSGQLVEASTQAAESTGALATAATQIPELNAPAPSNASAESSPLPDVTASGRHALPDDQASQFSSSGTTTPRHAAPEAPTTRTESGTVGASDAGGSSGTGDSASDEQSAPSDVPAEKTDGGVNSPSTDTGNSRPFPASDTAPAA</sequence>